<accession>A0A6B2KQQ5</accession>
<dbReference type="NCBIfam" id="NF038262">
    <property type="entry name" value="SiaB_fam_kinase"/>
    <property type="match status" value="1"/>
</dbReference>
<sequence>MKPQDLLALRETFDRNAILMSFNGPFSATLIEEIGLALRRHLEALEAAPSSITDVFAIYIELTQNIRHYTSRNAVPDVHTGATLVISHRADGRYEVCAGNVVQYADGEALLARVEALAGLDKAALKAAYKAQLRAPIEPDAASGAGLGLIDIARRASQPPAAFLQRMDPALGFFSLQVVI</sequence>
<evidence type="ECO:0000313" key="2">
    <source>
        <dbReference type="Proteomes" id="UP000482578"/>
    </source>
</evidence>
<organism evidence="1 2">
    <name type="scientific">Crenobacter caeni</name>
    <dbReference type="NCBI Taxonomy" id="2705474"/>
    <lineage>
        <taxon>Bacteria</taxon>
        <taxon>Pseudomonadati</taxon>
        <taxon>Pseudomonadota</taxon>
        <taxon>Betaproteobacteria</taxon>
        <taxon>Neisseriales</taxon>
        <taxon>Neisseriaceae</taxon>
        <taxon>Crenobacter</taxon>
    </lineage>
</organism>
<proteinExistence type="predicted"/>
<dbReference type="Proteomes" id="UP000482578">
    <property type="component" value="Unassembled WGS sequence"/>
</dbReference>
<dbReference type="Pfam" id="PF19788">
    <property type="entry name" value="DUF6272"/>
    <property type="match status" value="1"/>
</dbReference>
<keyword evidence="2" id="KW-1185">Reference proteome</keyword>
<name>A0A6B2KQQ5_9NEIS</name>
<dbReference type="InterPro" id="IPR046239">
    <property type="entry name" value="DUF6272"/>
</dbReference>
<comment type="caution">
    <text evidence="1">The sequence shown here is derived from an EMBL/GenBank/DDBJ whole genome shotgun (WGS) entry which is preliminary data.</text>
</comment>
<reference evidence="1 2" key="1">
    <citation type="submission" date="2020-02" db="EMBL/GenBank/DDBJ databases">
        <authorList>
            <person name="Yang Z."/>
        </authorList>
    </citation>
    <scope>NUCLEOTIDE SEQUENCE [LARGE SCALE GENOMIC DNA]</scope>
    <source>
        <strain evidence="1 2">HX-7-9</strain>
    </source>
</reference>
<dbReference type="EMBL" id="JAAGAA010000004">
    <property type="protein sequence ID" value="NDV12381.1"/>
    <property type="molecule type" value="Genomic_DNA"/>
</dbReference>
<dbReference type="RefSeq" id="WP_163315608.1">
    <property type="nucleotide sequence ID" value="NZ_JAAGAA010000004.1"/>
</dbReference>
<gene>
    <name evidence="1" type="ORF">GZH52_06165</name>
</gene>
<dbReference type="NCBIfam" id="NF038264">
    <property type="entry name" value="kinase_SiaB"/>
    <property type="match status" value="1"/>
</dbReference>
<protein>
    <submittedName>
        <fullName evidence="1">Uncharacterized protein</fullName>
    </submittedName>
</protein>
<evidence type="ECO:0000313" key="1">
    <source>
        <dbReference type="EMBL" id="NDV12381.1"/>
    </source>
</evidence>
<dbReference type="AlphaFoldDB" id="A0A6B2KQQ5"/>